<dbReference type="SUPFAM" id="SSF81383">
    <property type="entry name" value="F-box domain"/>
    <property type="match status" value="1"/>
</dbReference>
<dbReference type="InterPro" id="IPR001810">
    <property type="entry name" value="F-box_dom"/>
</dbReference>
<feature type="domain" description="F-box" evidence="1">
    <location>
        <begin position="94"/>
        <end position="139"/>
    </location>
</feature>
<name>A0A1E1KQ39_9HELO</name>
<organism evidence="2 3">
    <name type="scientific">Rhynchosporium agropyri</name>
    <dbReference type="NCBI Taxonomy" id="914238"/>
    <lineage>
        <taxon>Eukaryota</taxon>
        <taxon>Fungi</taxon>
        <taxon>Dikarya</taxon>
        <taxon>Ascomycota</taxon>
        <taxon>Pezizomycotina</taxon>
        <taxon>Leotiomycetes</taxon>
        <taxon>Helotiales</taxon>
        <taxon>Ploettnerulaceae</taxon>
        <taxon>Rhynchosporium</taxon>
    </lineage>
</organism>
<gene>
    <name evidence="2" type="ORF">RAG0_08281</name>
</gene>
<dbReference type="PROSITE" id="PS50181">
    <property type="entry name" value="FBOX"/>
    <property type="match status" value="1"/>
</dbReference>
<reference evidence="3" key="1">
    <citation type="submission" date="2016-03" db="EMBL/GenBank/DDBJ databases">
        <authorList>
            <person name="Guldener U."/>
        </authorList>
    </citation>
    <scope>NUCLEOTIDE SEQUENCE [LARGE SCALE GENOMIC DNA]</scope>
    <source>
        <strain evidence="3">04CH-RAC-A.6.1</strain>
    </source>
</reference>
<evidence type="ECO:0000313" key="3">
    <source>
        <dbReference type="Proteomes" id="UP000178912"/>
    </source>
</evidence>
<dbReference type="EMBL" id="FJUX01000043">
    <property type="protein sequence ID" value="CZT00129.1"/>
    <property type="molecule type" value="Genomic_DNA"/>
</dbReference>
<protein>
    <recommendedName>
        <fullName evidence="1">F-box domain-containing protein</fullName>
    </recommendedName>
</protein>
<dbReference type="OrthoDB" id="3519642at2759"/>
<dbReference type="AlphaFoldDB" id="A0A1E1KQ39"/>
<dbReference type="Pfam" id="PF00646">
    <property type="entry name" value="F-box"/>
    <property type="match status" value="1"/>
</dbReference>
<accession>A0A1E1KQ39</accession>
<dbReference type="Proteomes" id="UP000178912">
    <property type="component" value="Unassembled WGS sequence"/>
</dbReference>
<evidence type="ECO:0000313" key="2">
    <source>
        <dbReference type="EMBL" id="CZT00129.1"/>
    </source>
</evidence>
<dbReference type="InterPro" id="IPR036047">
    <property type="entry name" value="F-box-like_dom_sf"/>
</dbReference>
<sequence length="289" mass="33797">MYSPRPSVSAKKTPASRPSVLEFSIALFYLISCSPPLWSQPSCVSGWLLIILFSIQAIQQQYAALCCSPFNISQATPDQIMDLSHIVSDFPFNQDHLSALPAELKRRVIDYLEHHDQLNTRLLSRVWSIIGFERIWLHGLIHLTELFDLNDRADLNTLQLRPNRNHAQKLIEVSQRPWLRERLKEIVFSVDDIDYIFLARWKVEFRPRYEPVIDVADEVRPSSDFDRAIDRWLFQSKPYYNSMQDVPTPQNDFCDPVLLARTLSVLTSVDFIHIKFGEHLFRNWPYVPQ</sequence>
<proteinExistence type="predicted"/>
<keyword evidence="3" id="KW-1185">Reference proteome</keyword>
<evidence type="ECO:0000259" key="1">
    <source>
        <dbReference type="PROSITE" id="PS50181"/>
    </source>
</evidence>